<dbReference type="KEGG" id="ibu:IB211_00716"/>
<dbReference type="RefSeq" id="WP_058117121.1">
    <property type="nucleotide sequence ID" value="NZ_CP011307.1"/>
</dbReference>
<keyword evidence="2" id="KW-1185">Reference proteome</keyword>
<evidence type="ECO:0000313" key="2">
    <source>
        <dbReference type="Proteomes" id="UP000064844"/>
    </source>
</evidence>
<dbReference type="AlphaFoldDB" id="A0A0S2W1T3"/>
<evidence type="ECO:0000313" key="1">
    <source>
        <dbReference type="EMBL" id="ALP93111.1"/>
    </source>
</evidence>
<dbReference type="EMBL" id="CP011307">
    <property type="protein sequence ID" value="ALP93111.1"/>
    <property type="molecule type" value="Genomic_DNA"/>
</dbReference>
<accession>A0A0S2W1T3</accession>
<proteinExistence type="predicted"/>
<gene>
    <name evidence="1" type="ORF">IB211_00716</name>
</gene>
<reference evidence="1 2" key="1">
    <citation type="journal article" date="2015" name="Nat. Commun.">
        <title>Production of butyrate from lysine and the Amadori product fructoselysine by a human gut commensal.</title>
        <authorList>
            <person name="Bui T.P."/>
            <person name="Ritari J."/>
            <person name="Boeren S."/>
            <person name="de Waard P."/>
            <person name="Plugge C.M."/>
            <person name="de Vos W.M."/>
        </authorList>
    </citation>
    <scope>NUCLEOTIDE SEQUENCE [LARGE SCALE GENOMIC DNA]</scope>
    <source>
        <strain evidence="1 2">AF211</strain>
    </source>
</reference>
<dbReference type="STRING" id="1297617.IB211_00716"/>
<protein>
    <submittedName>
        <fullName evidence="1">Uncharacterized protein</fullName>
    </submittedName>
</protein>
<sequence>MLVILSQKVDSESSYADELFDSYHYPARYKNQLHKGDIFIYYQGNRYDKSQRYYFGVGSVGEIQTTDGENYYAKLLDCQQFERKVPIYLPDGGYIEQLGFETVRKSLNPPWQSSIRPLSQEAYDYILKAAGIQLSSEPVHQDSINVLKDKLKLAVRDFYVEGNSSAIHRIESIASAIGRATSTSGKENEHIQSSRYSPTVSQVEKLSRLLDYCKTMRMSYSYKPILILALLHYGDQDGCISIENAAVYFREYYSNRKAQGLAIEKKQCIYLRDNVTDAQIIANLLSNPVKVLIESGFFFYNEDSHVFSISPDIWSTIDGSDKAAITRICRQKLKDYYKD</sequence>
<dbReference type="Proteomes" id="UP000064844">
    <property type="component" value="Chromosome"/>
</dbReference>
<reference evidence="2" key="2">
    <citation type="submission" date="2015-04" db="EMBL/GenBank/DDBJ databases">
        <title>A butyrogenic pathway from the amino acid lysine in a human gut commensal.</title>
        <authorList>
            <person name="de Vos W.M."/>
            <person name="Bui N.T.P."/>
            <person name="Plugge C.M."/>
            <person name="Ritari J."/>
        </authorList>
    </citation>
    <scope>NUCLEOTIDE SEQUENCE [LARGE SCALE GENOMIC DNA]</scope>
    <source>
        <strain evidence="2">AF211</strain>
    </source>
</reference>
<name>A0A0S2W1T3_9FIRM</name>
<organism evidence="1 2">
    <name type="scientific">Intestinimonas butyriciproducens</name>
    <dbReference type="NCBI Taxonomy" id="1297617"/>
    <lineage>
        <taxon>Bacteria</taxon>
        <taxon>Bacillati</taxon>
        <taxon>Bacillota</taxon>
        <taxon>Clostridia</taxon>
        <taxon>Eubacteriales</taxon>
        <taxon>Intestinimonas</taxon>
    </lineage>
</organism>